<dbReference type="SUPFAM" id="SSF47769">
    <property type="entry name" value="SAM/Pointed domain"/>
    <property type="match status" value="1"/>
</dbReference>
<name>A0A401T4T2_CHIPU</name>
<sequence length="394" mass="45603">MQSDPIQWAPREYSLKEFLTEFCSSLPKIVKVTEGFLGGRELETLSAETILRIHSLYLQKRAIAESHHQTVLSIPVNLESVMFDVVHQKHKTGPFTMKEVLRHFNLPVTISSTDKLTYKEMNNPKSKDHKLRQLSVKQIYEQKFLLCHNIINNGKLSVRYPTVIPMYMKEIKVVVAEGLKGKSETEWNIMCNHYNKIVKDLGNLDHFICSDITLLDTDELDLDVGKYSEIEPTYVDICRKKSENKYEIIHPQQSLSEAPKYYTIQSHGENKPQISPEQNTEINYSQLSATATRRGNIRSLFKFSRGSSSMQTPETKYIACMREVPDDIQHLNVDEVCDCLNLLNMGEYTETFQSQQVDGQLLSDLDRDMMLNTFGMSHFHVTKLIRFREGWRPK</sequence>
<feature type="domain" description="SAM" evidence="1">
    <location>
        <begin position="328"/>
        <end position="394"/>
    </location>
</feature>
<gene>
    <name evidence="2" type="ORF">chiPu_0016137</name>
</gene>
<dbReference type="Pfam" id="PF00536">
    <property type="entry name" value="SAM_1"/>
    <property type="match status" value="1"/>
</dbReference>
<organism evidence="2 3">
    <name type="scientific">Chiloscyllium punctatum</name>
    <name type="common">Brownbanded bambooshark</name>
    <name type="synonym">Hemiscyllium punctatum</name>
    <dbReference type="NCBI Taxonomy" id="137246"/>
    <lineage>
        <taxon>Eukaryota</taxon>
        <taxon>Metazoa</taxon>
        <taxon>Chordata</taxon>
        <taxon>Craniata</taxon>
        <taxon>Vertebrata</taxon>
        <taxon>Chondrichthyes</taxon>
        <taxon>Elasmobranchii</taxon>
        <taxon>Galeomorphii</taxon>
        <taxon>Galeoidea</taxon>
        <taxon>Orectolobiformes</taxon>
        <taxon>Hemiscylliidae</taxon>
        <taxon>Chiloscyllium</taxon>
    </lineage>
</organism>
<dbReference type="PANTHER" id="PTHR14454">
    <property type="entry name" value="GRB2-ASSOCIATED AND REGULATOR OF MAPK PROTEIN FAMILY MEMBER"/>
    <property type="match status" value="1"/>
</dbReference>
<dbReference type="Gene3D" id="1.10.150.50">
    <property type="entry name" value="Transcription Factor, Ets-1"/>
    <property type="match status" value="1"/>
</dbReference>
<dbReference type="EMBL" id="BEZZ01001031">
    <property type="protein sequence ID" value="GCC37632.1"/>
    <property type="molecule type" value="Genomic_DNA"/>
</dbReference>
<dbReference type="PANTHER" id="PTHR14454:SF11">
    <property type="entry name" value="SERRANO, ISOFORM F"/>
    <property type="match status" value="1"/>
</dbReference>
<dbReference type="OrthoDB" id="6077228at2759"/>
<comment type="caution">
    <text evidence="2">The sequence shown here is derived from an EMBL/GenBank/DDBJ whole genome shotgun (WGS) entry which is preliminary data.</text>
</comment>
<keyword evidence="3" id="KW-1185">Reference proteome</keyword>
<dbReference type="InterPro" id="IPR052281">
    <property type="entry name" value="GAREM"/>
</dbReference>
<evidence type="ECO:0000259" key="1">
    <source>
        <dbReference type="SMART" id="SM00454"/>
    </source>
</evidence>
<dbReference type="OMA" id="WTENEYA"/>
<dbReference type="SMART" id="SM00454">
    <property type="entry name" value="SAM"/>
    <property type="match status" value="1"/>
</dbReference>
<evidence type="ECO:0000313" key="3">
    <source>
        <dbReference type="Proteomes" id="UP000287033"/>
    </source>
</evidence>
<dbReference type="InterPro" id="IPR001660">
    <property type="entry name" value="SAM"/>
</dbReference>
<dbReference type="STRING" id="137246.A0A401T4T2"/>
<proteinExistence type="predicted"/>
<dbReference type="InterPro" id="IPR013761">
    <property type="entry name" value="SAM/pointed_sf"/>
</dbReference>
<accession>A0A401T4T2</accession>
<dbReference type="Proteomes" id="UP000287033">
    <property type="component" value="Unassembled WGS sequence"/>
</dbReference>
<protein>
    <recommendedName>
        <fullName evidence="1">SAM domain-containing protein</fullName>
    </recommendedName>
</protein>
<dbReference type="AlphaFoldDB" id="A0A401T4T2"/>
<evidence type="ECO:0000313" key="2">
    <source>
        <dbReference type="EMBL" id="GCC37632.1"/>
    </source>
</evidence>
<reference evidence="2 3" key="1">
    <citation type="journal article" date="2018" name="Nat. Ecol. Evol.">
        <title>Shark genomes provide insights into elasmobranch evolution and the origin of vertebrates.</title>
        <authorList>
            <person name="Hara Y"/>
            <person name="Yamaguchi K"/>
            <person name="Onimaru K"/>
            <person name="Kadota M"/>
            <person name="Koyanagi M"/>
            <person name="Keeley SD"/>
            <person name="Tatsumi K"/>
            <person name="Tanaka K"/>
            <person name="Motone F"/>
            <person name="Kageyama Y"/>
            <person name="Nozu R"/>
            <person name="Adachi N"/>
            <person name="Nishimura O"/>
            <person name="Nakagawa R"/>
            <person name="Tanegashima C"/>
            <person name="Kiyatake I"/>
            <person name="Matsumoto R"/>
            <person name="Murakumo K"/>
            <person name="Nishida K"/>
            <person name="Terakita A"/>
            <person name="Kuratani S"/>
            <person name="Sato K"/>
            <person name="Hyodo S Kuraku.S."/>
        </authorList>
    </citation>
    <scope>NUCLEOTIDE SEQUENCE [LARGE SCALE GENOMIC DNA]</scope>
</reference>